<feature type="non-terminal residue" evidence="8">
    <location>
        <position position="1"/>
    </location>
</feature>
<feature type="domain" description="Gcp-like" evidence="7">
    <location>
        <begin position="5"/>
        <end position="208"/>
    </location>
</feature>
<dbReference type="PROSITE" id="PS01016">
    <property type="entry name" value="GLYCOPROTEASE"/>
    <property type="match status" value="1"/>
</dbReference>
<evidence type="ECO:0000313" key="8">
    <source>
        <dbReference type="EMBL" id="GAI13944.1"/>
    </source>
</evidence>
<dbReference type="AlphaFoldDB" id="X1N5P5"/>
<evidence type="ECO:0000256" key="3">
    <source>
        <dbReference type="ARBA" id="ARBA00022694"/>
    </source>
</evidence>
<dbReference type="InterPro" id="IPR017860">
    <property type="entry name" value="Peptidase_M22_CS"/>
</dbReference>
<accession>X1N5P5</accession>
<dbReference type="GO" id="GO:0006400">
    <property type="term" value="P:tRNA modification"/>
    <property type="evidence" value="ECO:0007669"/>
    <property type="project" value="UniProtKB-ARBA"/>
</dbReference>
<reference evidence="8" key="1">
    <citation type="journal article" date="2014" name="Front. Microbiol.">
        <title>High frequency of phylogenetically diverse reductive dehalogenase-homologous genes in deep subseafloor sedimentary metagenomes.</title>
        <authorList>
            <person name="Kawai M."/>
            <person name="Futagami T."/>
            <person name="Toyoda A."/>
            <person name="Takaki Y."/>
            <person name="Nishi S."/>
            <person name="Hori S."/>
            <person name="Arai W."/>
            <person name="Tsubouchi T."/>
            <person name="Morono Y."/>
            <person name="Uchiyama I."/>
            <person name="Ito T."/>
            <person name="Fujiyama A."/>
            <person name="Inagaki F."/>
            <person name="Takami H."/>
        </authorList>
    </citation>
    <scope>NUCLEOTIDE SEQUENCE</scope>
    <source>
        <strain evidence="8">Expedition CK06-06</strain>
    </source>
</reference>
<protein>
    <recommendedName>
        <fullName evidence="1">N(6)-L-threonylcarbamoyladenine synthase</fullName>
        <ecNumber evidence="1">2.3.1.234</ecNumber>
    </recommendedName>
</protein>
<dbReference type="Pfam" id="PF00814">
    <property type="entry name" value="TsaD"/>
    <property type="match status" value="1"/>
</dbReference>
<dbReference type="EC" id="2.3.1.234" evidence="1"/>
<dbReference type="PANTHER" id="PTHR11735:SF6">
    <property type="entry name" value="TRNA N6-ADENOSINE THREONYLCARBAMOYLTRANSFERASE, MITOCHONDRIAL"/>
    <property type="match status" value="1"/>
</dbReference>
<dbReference type="EMBL" id="BARV01010568">
    <property type="protein sequence ID" value="GAI13944.1"/>
    <property type="molecule type" value="Genomic_DNA"/>
</dbReference>
<organism evidence="8">
    <name type="scientific">marine sediment metagenome</name>
    <dbReference type="NCBI Taxonomy" id="412755"/>
    <lineage>
        <taxon>unclassified sequences</taxon>
        <taxon>metagenomes</taxon>
        <taxon>ecological metagenomes</taxon>
    </lineage>
</organism>
<dbReference type="PRINTS" id="PR00789">
    <property type="entry name" value="OSIALOPTASE"/>
</dbReference>
<dbReference type="GO" id="GO:0061711">
    <property type="term" value="F:tRNA N(6)-L-threonylcarbamoyladenine synthase activity"/>
    <property type="evidence" value="ECO:0007669"/>
    <property type="project" value="UniProtKB-EC"/>
</dbReference>
<proteinExistence type="predicted"/>
<keyword evidence="3" id="KW-0819">tRNA processing</keyword>
<evidence type="ECO:0000259" key="7">
    <source>
        <dbReference type="Pfam" id="PF00814"/>
    </source>
</evidence>
<feature type="non-terminal residue" evidence="8">
    <location>
        <position position="274"/>
    </location>
</feature>
<dbReference type="InterPro" id="IPR043129">
    <property type="entry name" value="ATPase_NBD"/>
</dbReference>
<dbReference type="GO" id="GO:0070525">
    <property type="term" value="P:tRNA threonylcarbamoyladenosine metabolic process"/>
    <property type="evidence" value="ECO:0007669"/>
    <property type="project" value="UniProtKB-ARBA"/>
</dbReference>
<dbReference type="Gene3D" id="3.30.420.40">
    <property type="match status" value="2"/>
</dbReference>
<dbReference type="SUPFAM" id="SSF53067">
    <property type="entry name" value="Actin-like ATPase domain"/>
    <property type="match status" value="1"/>
</dbReference>
<dbReference type="GO" id="GO:0046872">
    <property type="term" value="F:metal ion binding"/>
    <property type="evidence" value="ECO:0007669"/>
    <property type="project" value="UniProtKB-KW"/>
</dbReference>
<sequence>RIRPCIEAAKALSLAWNKPLIPVNHLIGHIYANFLEGQDIPFPALVLIVSGGHTDLVLMKNHGDFEYIGGTLDDAAGEAFDKTARLLGISKYLGGALLSKEAATCIDNTIRGELPRPMINEDSFDFSFSGLKTAVKRLVEKEEYPTNVVACEFETAVVDVLVKKTINASKKFRAKSILLGGGVAANTQLRFRLKLEAEKVSIPVFVPPIRPGPTVTARTSILSIPLCTGAKFCACRERRSAFPTSRRIVSSTTGITNSTCFLAATSGTTPPVFS</sequence>
<keyword evidence="2" id="KW-0808">Transferase</keyword>
<dbReference type="InterPro" id="IPR017861">
    <property type="entry name" value="KAE1/TsaD"/>
</dbReference>
<evidence type="ECO:0000256" key="5">
    <source>
        <dbReference type="ARBA" id="ARBA00023315"/>
    </source>
</evidence>
<evidence type="ECO:0000256" key="2">
    <source>
        <dbReference type="ARBA" id="ARBA00022679"/>
    </source>
</evidence>
<name>X1N5P5_9ZZZZ</name>
<evidence type="ECO:0000256" key="6">
    <source>
        <dbReference type="ARBA" id="ARBA00048117"/>
    </source>
</evidence>
<gene>
    <name evidence="8" type="ORF">S06H3_20414</name>
</gene>
<evidence type="ECO:0000256" key="4">
    <source>
        <dbReference type="ARBA" id="ARBA00022723"/>
    </source>
</evidence>
<dbReference type="InterPro" id="IPR000905">
    <property type="entry name" value="Gcp-like_dom"/>
</dbReference>
<keyword evidence="4" id="KW-0479">Metal-binding</keyword>
<comment type="catalytic activity">
    <reaction evidence="6">
        <text>L-threonylcarbamoyladenylate + adenosine(37) in tRNA = N(6)-L-threonylcarbamoyladenosine(37) in tRNA + AMP + H(+)</text>
        <dbReference type="Rhea" id="RHEA:37059"/>
        <dbReference type="Rhea" id="RHEA-COMP:10162"/>
        <dbReference type="Rhea" id="RHEA-COMP:10163"/>
        <dbReference type="ChEBI" id="CHEBI:15378"/>
        <dbReference type="ChEBI" id="CHEBI:73682"/>
        <dbReference type="ChEBI" id="CHEBI:74411"/>
        <dbReference type="ChEBI" id="CHEBI:74418"/>
        <dbReference type="ChEBI" id="CHEBI:456215"/>
        <dbReference type="EC" id="2.3.1.234"/>
    </reaction>
</comment>
<keyword evidence="5" id="KW-0012">Acyltransferase</keyword>
<evidence type="ECO:0000256" key="1">
    <source>
        <dbReference type="ARBA" id="ARBA00012156"/>
    </source>
</evidence>
<comment type="caution">
    <text evidence="8">The sequence shown here is derived from an EMBL/GenBank/DDBJ whole genome shotgun (WGS) entry which is preliminary data.</text>
</comment>
<dbReference type="PANTHER" id="PTHR11735">
    <property type="entry name" value="TRNA N6-ADENOSINE THREONYLCARBAMOYLTRANSFERASE"/>
    <property type="match status" value="1"/>
</dbReference>